<gene>
    <name evidence="13" type="ORF">HGR00_16370</name>
</gene>
<evidence type="ECO:0000259" key="12">
    <source>
        <dbReference type="PROSITE" id="PS51127"/>
    </source>
</evidence>
<evidence type="ECO:0000256" key="6">
    <source>
        <dbReference type="PROSITE-ProRule" id="PRU01240"/>
    </source>
</evidence>
<feature type="active site" description="Charge relay system" evidence="5 6">
    <location>
        <position position="276"/>
    </location>
</feature>
<evidence type="ECO:0000259" key="11">
    <source>
        <dbReference type="PROSITE" id="PS50093"/>
    </source>
</evidence>
<dbReference type="Pfam" id="PF00082">
    <property type="entry name" value="Peptidase_S8"/>
    <property type="match status" value="1"/>
</dbReference>
<evidence type="ECO:0000256" key="4">
    <source>
        <dbReference type="ARBA" id="ARBA00022825"/>
    </source>
</evidence>
<dbReference type="InterPro" id="IPR022398">
    <property type="entry name" value="Peptidase_S8_His-AS"/>
</dbReference>
<dbReference type="PRINTS" id="PR00723">
    <property type="entry name" value="SUBTILISIN"/>
</dbReference>
<feature type="signal peptide" evidence="10">
    <location>
        <begin position="1"/>
        <end position="28"/>
    </location>
</feature>
<dbReference type="RefSeq" id="WP_169340674.1">
    <property type="nucleotide sequence ID" value="NZ_JABBZM010000014.1"/>
</dbReference>
<dbReference type="AlphaFoldDB" id="A0A848NW64"/>
<dbReference type="PROSITE" id="PS00136">
    <property type="entry name" value="SUBTILASE_ASP"/>
    <property type="match status" value="1"/>
</dbReference>
<dbReference type="PROSITE" id="PS00137">
    <property type="entry name" value="SUBTILASE_HIS"/>
    <property type="match status" value="1"/>
</dbReference>
<feature type="active site" description="Charge relay system" evidence="5 6">
    <location>
        <position position="186"/>
    </location>
</feature>
<dbReference type="InterPro" id="IPR013783">
    <property type="entry name" value="Ig-like_fold"/>
</dbReference>
<feature type="region of interest" description="Disordered" evidence="8">
    <location>
        <begin position="622"/>
        <end position="652"/>
    </location>
</feature>
<reference evidence="13 14" key="1">
    <citation type="submission" date="2020-04" db="EMBL/GenBank/DDBJ databases">
        <title>Ralstonia insidiosa genome sequencing and assembly.</title>
        <authorList>
            <person name="Martins R.C.R."/>
            <person name="Perdigao-Neto L.V."/>
            <person name="Levin A.S.S."/>
            <person name="Costa S.F."/>
        </authorList>
    </citation>
    <scope>NUCLEOTIDE SEQUENCE [LARGE SCALE GENOMIC DNA]</scope>
    <source>
        <strain evidence="13 14">5047</strain>
    </source>
</reference>
<dbReference type="PANTHER" id="PTHR43806:SF11">
    <property type="entry name" value="CEREVISIN-RELATED"/>
    <property type="match status" value="1"/>
</dbReference>
<dbReference type="InterPro" id="IPR036852">
    <property type="entry name" value="Peptidase_S8/S53_dom_sf"/>
</dbReference>
<dbReference type="CDD" id="cd00146">
    <property type="entry name" value="PKD"/>
    <property type="match status" value="1"/>
</dbReference>
<dbReference type="EMBL" id="JABBZM010000014">
    <property type="protein sequence ID" value="NMV39491.1"/>
    <property type="molecule type" value="Genomic_DNA"/>
</dbReference>
<keyword evidence="9" id="KW-1133">Transmembrane helix</keyword>
<dbReference type="GO" id="GO:0004252">
    <property type="term" value="F:serine-type endopeptidase activity"/>
    <property type="evidence" value="ECO:0007669"/>
    <property type="project" value="UniProtKB-UniRule"/>
</dbReference>
<dbReference type="PANTHER" id="PTHR43806">
    <property type="entry name" value="PEPTIDASE S8"/>
    <property type="match status" value="1"/>
</dbReference>
<evidence type="ECO:0000256" key="7">
    <source>
        <dbReference type="RuleBase" id="RU003355"/>
    </source>
</evidence>
<feature type="transmembrane region" description="Helical" evidence="9">
    <location>
        <begin position="659"/>
        <end position="676"/>
    </location>
</feature>
<feature type="compositionally biased region" description="Low complexity" evidence="8">
    <location>
        <begin position="622"/>
        <end position="651"/>
    </location>
</feature>
<organism evidence="13 14">
    <name type="scientific">Ralstonia insidiosa</name>
    <dbReference type="NCBI Taxonomy" id="190721"/>
    <lineage>
        <taxon>Bacteria</taxon>
        <taxon>Pseudomonadati</taxon>
        <taxon>Pseudomonadota</taxon>
        <taxon>Betaproteobacteria</taxon>
        <taxon>Burkholderiales</taxon>
        <taxon>Burkholderiaceae</taxon>
        <taxon>Ralstonia</taxon>
    </lineage>
</organism>
<dbReference type="Pfam" id="PF22352">
    <property type="entry name" value="K319L-like_PKD"/>
    <property type="match status" value="1"/>
</dbReference>
<dbReference type="InterPro" id="IPR017868">
    <property type="entry name" value="Filamin/ABP280_repeat-like"/>
</dbReference>
<comment type="caution">
    <text evidence="13">The sequence shown here is derived from an EMBL/GenBank/DDBJ whole genome shotgun (WGS) entry which is preliminary data.</text>
</comment>
<name>A0A848NW64_9RALS</name>
<dbReference type="SUPFAM" id="SSF52743">
    <property type="entry name" value="Subtilisin-like"/>
    <property type="match status" value="1"/>
</dbReference>
<keyword evidence="9" id="KW-0472">Membrane</keyword>
<keyword evidence="3 6" id="KW-0378">Hydrolase</keyword>
<dbReference type="InterPro" id="IPR022409">
    <property type="entry name" value="PKD/Chitinase_dom"/>
</dbReference>
<sequence length="685" mass="67939">MKAVVSGGMVRALIALGLVSYHAVPALAVGKTTAPAPQLQWVTQLIVKEKSNGLKTQSVAAGGMVARADVATVQRWSVAAQLPVTYKRAMSGGAHVVTLPNAMSVAEAQTVAQRMEASGQFEYVSPDRIMRPAAVPSDPQFASQWNLWPSTVVANGPSTPAAGGANVTTAWDSTKGASSVYVAVIDTGLLTNHEDLAGANIRPGYDFISNDAYHSAPDPVSHNTVPLGFVENDPTDTPAGRDTNPSDPGDWVTSSETTLYPSYCGTAGSHSDSSWHGTFVTGQIVAQHNSVGIAGIAPKVTIQMARALGKCGGTMSDIMDALAWVTGASGVPGASGVALPVNAPMAQVVNMSLGGAGACSGAEQATITAAKARGATIVVATGNDGAPTIGSPANCSGVVAVTAHTIDGDNANYANVGAGTTLSAPGGGSGSVIAGSGIQIRSISNASLTTPGTDTNTYKSEMGTSMATPHVAGVAALLLAYKPTLSVSDIKAILTQSARPFPAGTFCAQNAGACGAGMLDAGAAIALAVGNPTVSVSSSASTIVANNPVTLTATVGAGFGNTLSSVQWAQTAGPSTNATTAGPDGNGNYTATFTPSSAGTYTFTVTVTNNLGGTIATSTSVTVTAPPTTTPGSGGTLPFSGGTSGTGPLNQSGGGGGALPLWLAGLLLAGGAFGFGRGRRNSRMQ</sequence>
<dbReference type="InterPro" id="IPR050131">
    <property type="entry name" value="Peptidase_S8_subtilisin-like"/>
</dbReference>
<dbReference type="PROSITE" id="PS50194">
    <property type="entry name" value="FILAMIN_REPEAT"/>
    <property type="match status" value="1"/>
</dbReference>
<feature type="domain" description="Big-1" evidence="12">
    <location>
        <begin position="533"/>
        <end position="626"/>
    </location>
</feature>
<dbReference type="InterPro" id="IPR000601">
    <property type="entry name" value="PKD_dom"/>
</dbReference>
<feature type="chain" id="PRO_5032536244" evidence="10">
    <location>
        <begin position="29"/>
        <end position="685"/>
    </location>
</feature>
<dbReference type="SUPFAM" id="SSF49299">
    <property type="entry name" value="PKD domain"/>
    <property type="match status" value="1"/>
</dbReference>
<dbReference type="InterPro" id="IPR023828">
    <property type="entry name" value="Peptidase_S8_Ser-AS"/>
</dbReference>
<evidence type="ECO:0000256" key="9">
    <source>
        <dbReference type="SAM" id="Phobius"/>
    </source>
</evidence>
<keyword evidence="9" id="KW-0812">Transmembrane</keyword>
<keyword evidence="4 6" id="KW-0720">Serine protease</keyword>
<keyword evidence="10" id="KW-0732">Signal</keyword>
<feature type="active site" description="Charge relay system" evidence="5 6">
    <location>
        <position position="465"/>
    </location>
</feature>
<dbReference type="InterPro" id="IPR015500">
    <property type="entry name" value="Peptidase_S8_subtilisin-rel"/>
</dbReference>
<dbReference type="Proteomes" id="UP000575469">
    <property type="component" value="Unassembled WGS sequence"/>
</dbReference>
<dbReference type="GO" id="GO:0006508">
    <property type="term" value="P:proteolysis"/>
    <property type="evidence" value="ECO:0007669"/>
    <property type="project" value="UniProtKB-KW"/>
</dbReference>
<dbReference type="InterPro" id="IPR035986">
    <property type="entry name" value="PKD_dom_sf"/>
</dbReference>
<evidence type="ECO:0000256" key="2">
    <source>
        <dbReference type="ARBA" id="ARBA00022670"/>
    </source>
</evidence>
<evidence type="ECO:0000256" key="8">
    <source>
        <dbReference type="SAM" id="MobiDB-lite"/>
    </source>
</evidence>
<dbReference type="PROSITE" id="PS50093">
    <property type="entry name" value="PKD"/>
    <property type="match status" value="1"/>
</dbReference>
<evidence type="ECO:0000256" key="10">
    <source>
        <dbReference type="SAM" id="SignalP"/>
    </source>
</evidence>
<evidence type="ECO:0000256" key="1">
    <source>
        <dbReference type="ARBA" id="ARBA00011073"/>
    </source>
</evidence>
<proteinExistence type="inferred from homology"/>
<keyword evidence="2 6" id="KW-0645">Protease</keyword>
<dbReference type="Gene3D" id="2.60.40.10">
    <property type="entry name" value="Immunoglobulins"/>
    <property type="match status" value="1"/>
</dbReference>
<feature type="region of interest" description="Disordered" evidence="8">
    <location>
        <begin position="231"/>
        <end position="251"/>
    </location>
</feature>
<dbReference type="InterPro" id="IPR023827">
    <property type="entry name" value="Peptidase_S8_Asp-AS"/>
</dbReference>
<dbReference type="SMART" id="SM00089">
    <property type="entry name" value="PKD"/>
    <property type="match status" value="1"/>
</dbReference>
<dbReference type="PROSITE" id="PS51127">
    <property type="entry name" value="BIG1"/>
    <property type="match status" value="1"/>
</dbReference>
<feature type="domain" description="PKD" evidence="11">
    <location>
        <begin position="560"/>
        <end position="630"/>
    </location>
</feature>
<dbReference type="Gene3D" id="3.40.50.200">
    <property type="entry name" value="Peptidase S8/S53 domain"/>
    <property type="match status" value="1"/>
</dbReference>
<evidence type="ECO:0000313" key="13">
    <source>
        <dbReference type="EMBL" id="NMV39491.1"/>
    </source>
</evidence>
<evidence type="ECO:0000256" key="5">
    <source>
        <dbReference type="PIRSR" id="PIRSR615500-1"/>
    </source>
</evidence>
<dbReference type="PROSITE" id="PS00138">
    <property type="entry name" value="SUBTILASE_SER"/>
    <property type="match status" value="1"/>
</dbReference>
<dbReference type="InterPro" id="IPR003344">
    <property type="entry name" value="Big_1_dom"/>
</dbReference>
<protein>
    <submittedName>
        <fullName evidence="13">S8 family serine peptidase</fullName>
    </submittedName>
</protein>
<comment type="similarity">
    <text evidence="1 6 7">Belongs to the peptidase S8 family.</text>
</comment>
<accession>A0A848NW64</accession>
<evidence type="ECO:0000256" key="3">
    <source>
        <dbReference type="ARBA" id="ARBA00022801"/>
    </source>
</evidence>
<dbReference type="PROSITE" id="PS51892">
    <property type="entry name" value="SUBTILASE"/>
    <property type="match status" value="1"/>
</dbReference>
<dbReference type="InterPro" id="IPR000209">
    <property type="entry name" value="Peptidase_S8/S53_dom"/>
</dbReference>
<evidence type="ECO:0000313" key="14">
    <source>
        <dbReference type="Proteomes" id="UP000575469"/>
    </source>
</evidence>